<dbReference type="EMBL" id="JBHSMZ010000015">
    <property type="protein sequence ID" value="MFC5550590.1"/>
    <property type="molecule type" value="Genomic_DNA"/>
</dbReference>
<evidence type="ECO:0000313" key="8">
    <source>
        <dbReference type="Proteomes" id="UP001596086"/>
    </source>
</evidence>
<dbReference type="SUPFAM" id="SSF53335">
    <property type="entry name" value="S-adenosyl-L-methionine-dependent methyltransferases"/>
    <property type="match status" value="1"/>
</dbReference>
<dbReference type="InterPro" id="IPR019734">
    <property type="entry name" value="TPR_rpt"/>
</dbReference>
<evidence type="ECO:0000256" key="4">
    <source>
        <dbReference type="PROSITE-ProRule" id="PRU00339"/>
    </source>
</evidence>
<dbReference type="SMART" id="SM00138">
    <property type="entry name" value="MeTrc"/>
    <property type="match status" value="1"/>
</dbReference>
<evidence type="ECO:0000313" key="7">
    <source>
        <dbReference type="EMBL" id="MFC5550590.1"/>
    </source>
</evidence>
<reference evidence="8" key="1">
    <citation type="journal article" date="2019" name="Int. J. Syst. Evol. Microbiol.">
        <title>The Global Catalogue of Microorganisms (GCM) 10K type strain sequencing project: providing services to taxonomists for standard genome sequencing and annotation.</title>
        <authorList>
            <consortium name="The Broad Institute Genomics Platform"/>
            <consortium name="The Broad Institute Genome Sequencing Center for Infectious Disease"/>
            <person name="Wu L."/>
            <person name="Ma J."/>
        </authorList>
    </citation>
    <scope>NUCLEOTIDE SEQUENCE [LARGE SCALE GENOMIC DNA]</scope>
    <source>
        <strain evidence="8">CGMCC 4.5798</strain>
    </source>
</reference>
<dbReference type="GO" id="GO:0032259">
    <property type="term" value="P:methylation"/>
    <property type="evidence" value="ECO:0007669"/>
    <property type="project" value="UniProtKB-KW"/>
</dbReference>
<evidence type="ECO:0000256" key="3">
    <source>
        <dbReference type="ARBA" id="ARBA00022691"/>
    </source>
</evidence>
<proteinExistence type="predicted"/>
<dbReference type="PROSITE" id="PS50123">
    <property type="entry name" value="CHER"/>
    <property type="match status" value="1"/>
</dbReference>
<accession>A0ABW0S4D4</accession>
<dbReference type="Proteomes" id="UP001596086">
    <property type="component" value="Unassembled WGS sequence"/>
</dbReference>
<name>A0ABW0S4D4_9BURK</name>
<dbReference type="InterPro" id="IPR022642">
    <property type="entry name" value="CheR_C"/>
</dbReference>
<dbReference type="PANTHER" id="PTHR24422">
    <property type="entry name" value="CHEMOTAXIS PROTEIN METHYLTRANSFERASE"/>
    <property type="match status" value="1"/>
</dbReference>
<sequence length="405" mass="44348">MNLHQLLRNDTGLVLPDEAVERAVRERRLRLGLSTREDYAPLPRTPEFEALVDLVTVPESWMFRDPEVFDAALRFVQRRLLSHPGRQLAILSLPCAGGEEPYSMAMALARAGISPAQCRIDALDLSQAAIARARHGRYTRNAFRGADLAFRERWFDSDGGGYVIGETPRRYVRFSQGNLLDPAVPARNAGRYDLVFCRNLLIYFDEPGRVAAAAAIRALLLDDGLLLSGCAEAPAFCRGGFAPQSLGAAYALQKQALATVRLRPRPPPPVANAKRPRVDMAPTPTPPQAASPAAVTVGRLIAQARQLADAGRLLEADQACRAALALQPELAEAWFLLGLIGDAGGEPRAAERHLRRCLYLQPEHYEALCSLALLHEQRGEAQDADLLRRRAARVHARGGKQGATR</sequence>
<dbReference type="Pfam" id="PF01739">
    <property type="entry name" value="CheR"/>
    <property type="match status" value="1"/>
</dbReference>
<dbReference type="RefSeq" id="WP_379773398.1">
    <property type="nucleotide sequence ID" value="NZ_JBHSMZ010000015.1"/>
</dbReference>
<feature type="repeat" description="TPR" evidence="4">
    <location>
        <begin position="331"/>
        <end position="364"/>
    </location>
</feature>
<dbReference type="InterPro" id="IPR050903">
    <property type="entry name" value="Bact_Chemotaxis_MeTrfase"/>
</dbReference>
<dbReference type="InterPro" id="IPR000780">
    <property type="entry name" value="CheR_MeTrfase"/>
</dbReference>
<keyword evidence="8" id="KW-1185">Reference proteome</keyword>
<evidence type="ECO:0000259" key="6">
    <source>
        <dbReference type="PROSITE" id="PS50123"/>
    </source>
</evidence>
<dbReference type="PANTHER" id="PTHR24422:SF19">
    <property type="entry name" value="CHEMOTAXIS PROTEIN METHYLTRANSFERASE"/>
    <property type="match status" value="1"/>
</dbReference>
<dbReference type="GO" id="GO:0008168">
    <property type="term" value="F:methyltransferase activity"/>
    <property type="evidence" value="ECO:0007669"/>
    <property type="project" value="UniProtKB-KW"/>
</dbReference>
<dbReference type="Gene3D" id="1.25.40.10">
    <property type="entry name" value="Tetratricopeptide repeat domain"/>
    <property type="match status" value="1"/>
</dbReference>
<evidence type="ECO:0000256" key="2">
    <source>
        <dbReference type="ARBA" id="ARBA00022679"/>
    </source>
</evidence>
<dbReference type="PRINTS" id="PR00996">
    <property type="entry name" value="CHERMTFRASE"/>
</dbReference>
<dbReference type="InterPro" id="IPR029063">
    <property type="entry name" value="SAM-dependent_MTases_sf"/>
</dbReference>
<dbReference type="PROSITE" id="PS50005">
    <property type="entry name" value="TPR"/>
    <property type="match status" value="1"/>
</dbReference>
<evidence type="ECO:0000256" key="5">
    <source>
        <dbReference type="SAM" id="MobiDB-lite"/>
    </source>
</evidence>
<evidence type="ECO:0000256" key="1">
    <source>
        <dbReference type="ARBA" id="ARBA00022603"/>
    </source>
</evidence>
<feature type="region of interest" description="Disordered" evidence="5">
    <location>
        <begin position="263"/>
        <end position="291"/>
    </location>
</feature>
<protein>
    <submittedName>
        <fullName evidence="7">CheR family methyltransferase</fullName>
    </submittedName>
</protein>
<dbReference type="InterPro" id="IPR011990">
    <property type="entry name" value="TPR-like_helical_dom_sf"/>
</dbReference>
<keyword evidence="3" id="KW-0949">S-adenosyl-L-methionine</keyword>
<keyword evidence="4" id="KW-0802">TPR repeat</keyword>
<organism evidence="7 8">
    <name type="scientific">Massilia aerilata</name>
    <dbReference type="NCBI Taxonomy" id="453817"/>
    <lineage>
        <taxon>Bacteria</taxon>
        <taxon>Pseudomonadati</taxon>
        <taxon>Pseudomonadota</taxon>
        <taxon>Betaproteobacteria</taxon>
        <taxon>Burkholderiales</taxon>
        <taxon>Oxalobacteraceae</taxon>
        <taxon>Telluria group</taxon>
        <taxon>Massilia</taxon>
    </lineage>
</organism>
<comment type="caution">
    <text evidence="7">The sequence shown here is derived from an EMBL/GenBank/DDBJ whole genome shotgun (WGS) entry which is preliminary data.</text>
</comment>
<dbReference type="Gene3D" id="3.40.50.150">
    <property type="entry name" value="Vaccinia Virus protein VP39"/>
    <property type="match status" value="1"/>
</dbReference>
<gene>
    <name evidence="7" type="ORF">ACFPO9_18900</name>
</gene>
<keyword evidence="1 7" id="KW-0489">Methyltransferase</keyword>
<keyword evidence="2" id="KW-0808">Transferase</keyword>
<feature type="domain" description="CheR-type methyltransferase" evidence="6">
    <location>
        <begin position="1"/>
        <end position="233"/>
    </location>
</feature>
<dbReference type="SUPFAM" id="SSF48452">
    <property type="entry name" value="TPR-like"/>
    <property type="match status" value="1"/>
</dbReference>